<keyword evidence="4" id="KW-1185">Reference proteome</keyword>
<dbReference type="AlphaFoldDB" id="A0A1N7N9J5"/>
<protein>
    <submittedName>
        <fullName evidence="3">Uncharacterized protein</fullName>
    </submittedName>
</protein>
<keyword evidence="1" id="KW-0472">Membrane</keyword>
<name>A0A1N7N9J5_9RHOB</name>
<feature type="chain" id="PRO_5012456040" evidence="2">
    <location>
        <begin position="23"/>
        <end position="174"/>
    </location>
</feature>
<gene>
    <name evidence="3" type="ORF">SAMN05421580_107117</name>
</gene>
<dbReference type="OrthoDB" id="7866693at2"/>
<keyword evidence="2" id="KW-0732">Signal</keyword>
<dbReference type="RefSeq" id="WP_076485158.1">
    <property type="nucleotide sequence ID" value="NZ_FTOG01000007.1"/>
</dbReference>
<dbReference type="Proteomes" id="UP000186221">
    <property type="component" value="Unassembled WGS sequence"/>
</dbReference>
<feature type="transmembrane region" description="Helical" evidence="1">
    <location>
        <begin position="52"/>
        <end position="74"/>
    </location>
</feature>
<evidence type="ECO:0000313" key="4">
    <source>
        <dbReference type="Proteomes" id="UP000186221"/>
    </source>
</evidence>
<feature type="signal peptide" evidence="2">
    <location>
        <begin position="1"/>
        <end position="22"/>
    </location>
</feature>
<evidence type="ECO:0000313" key="3">
    <source>
        <dbReference type="EMBL" id="SIS95043.1"/>
    </source>
</evidence>
<accession>A0A1N7N9J5</accession>
<feature type="transmembrane region" description="Helical" evidence="1">
    <location>
        <begin position="81"/>
        <end position="98"/>
    </location>
</feature>
<feature type="transmembrane region" description="Helical" evidence="1">
    <location>
        <begin position="123"/>
        <end position="143"/>
    </location>
</feature>
<proteinExistence type="predicted"/>
<keyword evidence="1" id="KW-0812">Transmembrane</keyword>
<evidence type="ECO:0000256" key="2">
    <source>
        <dbReference type="SAM" id="SignalP"/>
    </source>
</evidence>
<evidence type="ECO:0000256" key="1">
    <source>
        <dbReference type="SAM" id="Phobius"/>
    </source>
</evidence>
<dbReference type="STRING" id="453582.SAMN05421580_107117"/>
<reference evidence="4" key="1">
    <citation type="submission" date="2017-01" db="EMBL/GenBank/DDBJ databases">
        <authorList>
            <person name="Varghese N."/>
            <person name="Submissions S."/>
        </authorList>
    </citation>
    <scope>NUCLEOTIDE SEQUENCE [LARGE SCALE GENOMIC DNA]</scope>
    <source>
        <strain evidence="4">DSM 19945</strain>
    </source>
</reference>
<dbReference type="EMBL" id="FTOG01000007">
    <property type="protein sequence ID" value="SIS95043.1"/>
    <property type="molecule type" value="Genomic_DNA"/>
</dbReference>
<sequence length="174" mass="18464">MAPQLRRAGLALLTGLAGAVMAATTVWANLVWGGGAGFMGSASDLTPTLVVTPALLALHVALAAPLLVFLLAILAAFSGPWPFRLLSVLMFAAGWYWLGETVTARLADDFGMALLPGEAFETLFWHAPLTPALWAGATAAYLFTLSRLMRFAQVAAIARNRDLRQGARAQKARN</sequence>
<organism evidence="3 4">
    <name type="scientific">Rhodobacter aestuarii</name>
    <dbReference type="NCBI Taxonomy" id="453582"/>
    <lineage>
        <taxon>Bacteria</taxon>
        <taxon>Pseudomonadati</taxon>
        <taxon>Pseudomonadota</taxon>
        <taxon>Alphaproteobacteria</taxon>
        <taxon>Rhodobacterales</taxon>
        <taxon>Rhodobacter group</taxon>
        <taxon>Rhodobacter</taxon>
    </lineage>
</organism>
<keyword evidence="1" id="KW-1133">Transmembrane helix</keyword>